<dbReference type="Gene3D" id="3.30.479.10">
    <property type="entry name" value="6-pyruvoyl tetrahydropterin synthase/QueD"/>
    <property type="match status" value="1"/>
</dbReference>
<evidence type="ECO:0000256" key="9">
    <source>
        <dbReference type="PIRSR" id="PIRSR006113-2"/>
    </source>
</evidence>
<comment type="cofactor">
    <cofactor evidence="7 9">
        <name>Zn(2+)</name>
        <dbReference type="ChEBI" id="CHEBI:29105"/>
    </cofactor>
    <text evidence="7 9">Binds 1 zinc ion per subunit.</text>
</comment>
<protein>
    <recommendedName>
        <fullName evidence="7">6-pyruvoyl tetrahydrobiopterin synthase</fullName>
        <shortName evidence="7">PTP synthase</shortName>
        <shortName evidence="7">PTPS</shortName>
        <ecNumber evidence="7">4.2.3.12</ecNumber>
    </recommendedName>
</protein>
<feature type="binding site" evidence="9">
    <location>
        <position position="43"/>
    </location>
    <ligand>
        <name>Zn(2+)</name>
        <dbReference type="ChEBI" id="CHEBI:29105"/>
    </ligand>
</feature>
<feature type="active site" description="Proton acceptor" evidence="8">
    <location>
        <position position="37"/>
    </location>
</feature>
<dbReference type="PANTHER" id="PTHR12589:SF7">
    <property type="entry name" value="6-PYRUVOYL TETRAHYDROBIOPTERIN SYNTHASE"/>
    <property type="match status" value="1"/>
</dbReference>
<evidence type="ECO:0000256" key="6">
    <source>
        <dbReference type="ARBA" id="ARBA00023239"/>
    </source>
</evidence>
<feature type="active site" description="Charge relay system" evidence="8">
    <location>
        <position position="84"/>
    </location>
</feature>
<sequence length="148" mass="16905">MSEPIVYVTRIESFSAAHRLHSPLLSKEENEKLYGKCNNPKGHGHNYKVEVTVKGKVDKITGMVINITNLKEIIKNVVMELLDHKHLDEDVDYFKDCVSTTENLGVYIWKLLSEQLPGMLHRVKIHETDKNIVEFYGEFSSSNISSTS</sequence>
<evidence type="ECO:0000256" key="4">
    <source>
        <dbReference type="ARBA" id="ARBA00022833"/>
    </source>
</evidence>
<gene>
    <name evidence="10" type="ORF">JTE90_008448</name>
</gene>
<organism evidence="10 11">
    <name type="scientific">Oedothorax gibbosus</name>
    <dbReference type="NCBI Taxonomy" id="931172"/>
    <lineage>
        <taxon>Eukaryota</taxon>
        <taxon>Metazoa</taxon>
        <taxon>Ecdysozoa</taxon>
        <taxon>Arthropoda</taxon>
        <taxon>Chelicerata</taxon>
        <taxon>Arachnida</taxon>
        <taxon>Araneae</taxon>
        <taxon>Araneomorphae</taxon>
        <taxon>Entelegynae</taxon>
        <taxon>Araneoidea</taxon>
        <taxon>Linyphiidae</taxon>
        <taxon>Erigoninae</taxon>
        <taxon>Oedothorax</taxon>
    </lineage>
</organism>
<keyword evidence="4 7" id="KW-0862">Zinc</keyword>
<evidence type="ECO:0000256" key="2">
    <source>
        <dbReference type="ARBA" id="ARBA00009164"/>
    </source>
</evidence>
<dbReference type="Proteomes" id="UP000827092">
    <property type="component" value="Unassembled WGS sequence"/>
</dbReference>
<keyword evidence="5 7" id="KW-0783">Tetrahydrobiopterin biosynthesis</keyword>
<keyword evidence="6 7" id="KW-0456">Lyase</keyword>
<name>A0AAV6UUT2_9ARAC</name>
<accession>A0AAV6UUT2</accession>
<feature type="binding site" evidence="9">
    <location>
        <position position="45"/>
    </location>
    <ligand>
        <name>Zn(2+)</name>
        <dbReference type="ChEBI" id="CHEBI:29105"/>
    </ligand>
</feature>
<comment type="catalytic activity">
    <reaction evidence="7">
        <text>7,8-dihydroneopterin 3'-triphosphate = 6-pyruvoyl-5,6,7,8-tetrahydropterin + triphosphate + H(+)</text>
        <dbReference type="Rhea" id="RHEA:22048"/>
        <dbReference type="ChEBI" id="CHEBI:15378"/>
        <dbReference type="ChEBI" id="CHEBI:18036"/>
        <dbReference type="ChEBI" id="CHEBI:58462"/>
        <dbReference type="ChEBI" id="CHEBI:136564"/>
        <dbReference type="EC" id="4.2.3.12"/>
    </reaction>
</comment>
<keyword evidence="11" id="KW-1185">Reference proteome</keyword>
<dbReference type="EC" id="4.2.3.12" evidence="7"/>
<dbReference type="InterPro" id="IPR022470">
    <property type="entry name" value="PTPS_Cys_AS"/>
</dbReference>
<evidence type="ECO:0000313" key="10">
    <source>
        <dbReference type="EMBL" id="KAG8187562.1"/>
    </source>
</evidence>
<dbReference type="Pfam" id="PF01242">
    <property type="entry name" value="PTPS"/>
    <property type="match status" value="1"/>
</dbReference>
<dbReference type="PANTHER" id="PTHR12589">
    <property type="entry name" value="PYRUVOYL TETRAHYDROBIOPTERIN SYNTHASE"/>
    <property type="match status" value="1"/>
</dbReference>
<comment type="pathway">
    <text evidence="1 7">Cofactor biosynthesis; tetrahydrobiopterin biosynthesis; tetrahydrobiopterin from 7,8-dihydroneopterin triphosphate: step 1/3.</text>
</comment>
<evidence type="ECO:0000256" key="7">
    <source>
        <dbReference type="PIRNR" id="PIRNR006113"/>
    </source>
</evidence>
<dbReference type="InterPro" id="IPR038418">
    <property type="entry name" value="6-PTP_synth/QueD_sf"/>
</dbReference>
<dbReference type="PIRSF" id="PIRSF006113">
    <property type="entry name" value="PTP_synth"/>
    <property type="match status" value="1"/>
</dbReference>
<feature type="active site" description="Charge relay system" evidence="8">
    <location>
        <position position="127"/>
    </location>
</feature>
<dbReference type="AlphaFoldDB" id="A0AAV6UUT2"/>
<dbReference type="SUPFAM" id="SSF55620">
    <property type="entry name" value="Tetrahydrobiopterin biosynthesis enzymes-like"/>
    <property type="match status" value="1"/>
</dbReference>
<dbReference type="GO" id="GO:0046872">
    <property type="term" value="F:metal ion binding"/>
    <property type="evidence" value="ECO:0007669"/>
    <property type="project" value="UniProtKB-KW"/>
</dbReference>
<dbReference type="CDD" id="cd00470">
    <property type="entry name" value="PTPS"/>
    <property type="match status" value="1"/>
</dbReference>
<reference evidence="10 11" key="1">
    <citation type="journal article" date="2022" name="Nat. Ecol. Evol.">
        <title>A masculinizing supergene underlies an exaggerated male reproductive morph in a spider.</title>
        <authorList>
            <person name="Hendrickx F."/>
            <person name="De Corte Z."/>
            <person name="Sonet G."/>
            <person name="Van Belleghem S.M."/>
            <person name="Kostlbacher S."/>
            <person name="Vangestel C."/>
        </authorList>
    </citation>
    <scope>NUCLEOTIDE SEQUENCE [LARGE SCALE GENOMIC DNA]</scope>
    <source>
        <strain evidence="10">W744_W776</strain>
    </source>
</reference>
<comment type="similarity">
    <text evidence="2 7">Belongs to the PTPS family.</text>
</comment>
<dbReference type="PROSITE" id="PS00987">
    <property type="entry name" value="PTPS_1"/>
    <property type="match status" value="1"/>
</dbReference>
<evidence type="ECO:0000256" key="3">
    <source>
        <dbReference type="ARBA" id="ARBA00022723"/>
    </source>
</evidence>
<dbReference type="EMBL" id="JAFNEN010000268">
    <property type="protein sequence ID" value="KAG8187562.1"/>
    <property type="molecule type" value="Genomic_DNA"/>
</dbReference>
<dbReference type="InterPro" id="IPR007115">
    <property type="entry name" value="6-PTP_synth/QueD"/>
</dbReference>
<proteinExistence type="inferred from homology"/>
<comment type="caution">
    <text evidence="10">The sequence shown here is derived from an EMBL/GenBank/DDBJ whole genome shotgun (WGS) entry which is preliminary data.</text>
</comment>
<evidence type="ECO:0000313" key="11">
    <source>
        <dbReference type="Proteomes" id="UP000827092"/>
    </source>
</evidence>
<dbReference type="FunFam" id="3.30.479.10:FF:000003">
    <property type="entry name" value="6-pyruvoyl tetrahydrobiopterin synthase"/>
    <property type="match status" value="1"/>
</dbReference>
<evidence type="ECO:0000256" key="1">
    <source>
        <dbReference type="ARBA" id="ARBA00005126"/>
    </source>
</evidence>
<dbReference type="GO" id="GO:0003874">
    <property type="term" value="F:6-pyruvoyltetrahydropterin synthase activity"/>
    <property type="evidence" value="ECO:0007669"/>
    <property type="project" value="UniProtKB-EC"/>
</dbReference>
<dbReference type="GO" id="GO:0005739">
    <property type="term" value="C:mitochondrion"/>
    <property type="evidence" value="ECO:0007669"/>
    <property type="project" value="TreeGrafter"/>
</dbReference>
<evidence type="ECO:0000256" key="5">
    <source>
        <dbReference type="ARBA" id="ARBA00023007"/>
    </source>
</evidence>
<feature type="binding site" evidence="9">
    <location>
        <position position="18"/>
    </location>
    <ligand>
        <name>Zn(2+)</name>
        <dbReference type="ChEBI" id="CHEBI:29105"/>
    </ligand>
</feature>
<keyword evidence="3 7" id="KW-0479">Metal-binding</keyword>
<dbReference type="GO" id="GO:0006729">
    <property type="term" value="P:tetrahydrobiopterin biosynthetic process"/>
    <property type="evidence" value="ECO:0007669"/>
    <property type="project" value="UniProtKB-KW"/>
</dbReference>
<evidence type="ECO:0000256" key="8">
    <source>
        <dbReference type="PIRSR" id="PIRSR006113-1"/>
    </source>
</evidence>